<dbReference type="InterPro" id="IPR003439">
    <property type="entry name" value="ABC_transporter-like_ATP-bd"/>
</dbReference>
<dbReference type="Gene3D" id="1.20.1560.10">
    <property type="entry name" value="ABC transporter type 1, transmembrane domain"/>
    <property type="match status" value="1"/>
</dbReference>
<evidence type="ECO:0000256" key="5">
    <source>
        <dbReference type="ARBA" id="ARBA00022989"/>
    </source>
</evidence>
<reference evidence="12" key="1">
    <citation type="journal article" date="2019" name="Int. J. Syst. Evol. Microbiol.">
        <title>The Global Catalogue of Microorganisms (GCM) 10K type strain sequencing project: providing services to taxonomists for standard genome sequencing and annotation.</title>
        <authorList>
            <consortium name="The Broad Institute Genomics Platform"/>
            <consortium name="The Broad Institute Genome Sequencing Center for Infectious Disease"/>
            <person name="Wu L."/>
            <person name="Ma J."/>
        </authorList>
    </citation>
    <scope>NUCLEOTIDE SEQUENCE [LARGE SCALE GENOMIC DNA]</scope>
    <source>
        <strain evidence="12">KACC 12597</strain>
    </source>
</reference>
<keyword evidence="4" id="KW-0067">ATP-binding</keyword>
<name>A0ABW4Y7S4_9GAMM</name>
<dbReference type="Gene3D" id="3.40.50.300">
    <property type="entry name" value="P-loop containing nucleotide triphosphate hydrolases"/>
    <property type="match status" value="1"/>
</dbReference>
<evidence type="ECO:0000256" key="7">
    <source>
        <dbReference type="SAM" id="MobiDB-lite"/>
    </source>
</evidence>
<sequence length="1016" mass="109354">MTDSDRPDSPTGTDSGGEPLGLPSSVPANLAPLLAALDLATDTAPWLGARDSFNLVGAERVWMLLAGTLDLFICDPAPDGGAGRRRFILSLPPGGLCIGFRDEPGMPPVIAVPRKDTRLVATDLTALMALGGKPDLTAPLAAALDAWISRLTAADSRARPPATCRVQQDSEAIEVGEGDSIQADGERVFWLQETSAQVLIRGETEMRPTPDAALPVTADNWIRATVADTWTLTETLDWLKDQPEVGLLASLQAFQARTMTRLRSVSAVQATASARRALAANVGSRAELSQGIGALAAVFQRGRRLGRGRASDPLIASLQIAADAIGLELPAEAELEPALASQDPLLMMARRAGFSVRGVDLNGRWWDDDHGPLIGTLKEDGQPIVLLPGRHGRYECLDPVSARVQPVDASLAEGIDRQARMLYRPLPEGVLRPAELLGFGFRGSLREGLIAFALLLAIGLLSLVTPILTGWILDPIIPQAELGQLLTLVVAILIAGLAQQIFSLVQSLILLRIEGRVANSVQCAVWDRLLRLPAAFFNQFSAGDLANRAMSIDALRQALSSSAITALTHGVVGVFSLGMMIYYDWRLSLAASIVVAIYAFIVIYAGRRVLRLNRVQLRLGGQLQGLVLQLLGAVDKLRTTGSERHAFGRWADLYGQQQANSFDQQVLNNRLVVFKTVFQNFATFAIILVIAWQGGELLAFYRSPETWSEIDSLKLQTLMPTGVFVAFYAAFGQFLGAAFGLSEQAIQLANIPAYYERVAPILSAAPESMDGVDPGQIQGEITVHEVQFRYAPDTPLVLRGVSLEAKAGEFIAIAGPSGAGKSSLVRLLLGFDAPEAGSIYLDGQDVAALDKRGMRQNFGVVLQNGRLLAGTLLQNIVAGAQLTRDDAMAAARLAGLDKDIEAMPMGLDTYLSEGASTLSGGQRQRLMIARAIVRRPRVLIFDEATSALDNMTQAVVTQSLERLNSTRIVIAHRLSTIIRADRIYVIDKGRVVESGTYEELMARDALFAAMARRQVL</sequence>
<feature type="transmembrane region" description="Helical" evidence="8">
    <location>
        <begin position="449"/>
        <end position="473"/>
    </location>
</feature>
<dbReference type="PANTHER" id="PTHR24221:SF654">
    <property type="entry name" value="ATP-BINDING CASSETTE SUB-FAMILY B MEMBER 6"/>
    <property type="match status" value="1"/>
</dbReference>
<dbReference type="InterPro" id="IPR036640">
    <property type="entry name" value="ABC1_TM_sf"/>
</dbReference>
<gene>
    <name evidence="11" type="ORF">ACFSJC_10140</name>
</gene>
<keyword evidence="6 8" id="KW-0472">Membrane</keyword>
<dbReference type="Pfam" id="PF00664">
    <property type="entry name" value="ABC_membrane"/>
    <property type="match status" value="1"/>
</dbReference>
<feature type="transmembrane region" description="Helical" evidence="8">
    <location>
        <begin position="485"/>
        <end position="511"/>
    </location>
</feature>
<keyword evidence="5 8" id="KW-1133">Transmembrane helix</keyword>
<dbReference type="InterPro" id="IPR011527">
    <property type="entry name" value="ABC1_TM_dom"/>
</dbReference>
<dbReference type="InterPro" id="IPR039421">
    <property type="entry name" value="Type_1_exporter"/>
</dbReference>
<evidence type="ECO:0000256" key="3">
    <source>
        <dbReference type="ARBA" id="ARBA00022741"/>
    </source>
</evidence>
<feature type="transmembrane region" description="Helical" evidence="8">
    <location>
        <begin position="558"/>
        <end position="583"/>
    </location>
</feature>
<proteinExistence type="predicted"/>
<dbReference type="PROSITE" id="PS50929">
    <property type="entry name" value="ABC_TM1F"/>
    <property type="match status" value="1"/>
</dbReference>
<dbReference type="InterPro" id="IPR003593">
    <property type="entry name" value="AAA+_ATPase"/>
</dbReference>
<protein>
    <submittedName>
        <fullName evidence="11">NHLP bacteriocin export ABC transporter permease/ATPase subunit</fullName>
    </submittedName>
</protein>
<comment type="caution">
    <text evidence="11">The sequence shown here is derived from an EMBL/GenBank/DDBJ whole genome shotgun (WGS) entry which is preliminary data.</text>
</comment>
<feature type="domain" description="ABC transporter" evidence="9">
    <location>
        <begin position="781"/>
        <end position="1013"/>
    </location>
</feature>
<feature type="region of interest" description="Disordered" evidence="7">
    <location>
        <begin position="1"/>
        <end position="23"/>
    </location>
</feature>
<evidence type="ECO:0000313" key="12">
    <source>
        <dbReference type="Proteomes" id="UP001597337"/>
    </source>
</evidence>
<evidence type="ECO:0000256" key="2">
    <source>
        <dbReference type="ARBA" id="ARBA00022692"/>
    </source>
</evidence>
<dbReference type="Pfam" id="PF00005">
    <property type="entry name" value="ABC_tran"/>
    <property type="match status" value="1"/>
</dbReference>
<dbReference type="PANTHER" id="PTHR24221">
    <property type="entry name" value="ATP-BINDING CASSETTE SUB-FAMILY B"/>
    <property type="match status" value="1"/>
</dbReference>
<accession>A0ABW4Y7S4</accession>
<dbReference type="InterPro" id="IPR017871">
    <property type="entry name" value="ABC_transporter-like_CS"/>
</dbReference>
<dbReference type="NCBIfam" id="TIGR03797">
    <property type="entry name" value="NHLM_micro_ABC2"/>
    <property type="match status" value="1"/>
</dbReference>
<keyword evidence="12" id="KW-1185">Reference proteome</keyword>
<dbReference type="EMBL" id="JBHUHX010000021">
    <property type="protein sequence ID" value="MFD2112197.1"/>
    <property type="molecule type" value="Genomic_DNA"/>
</dbReference>
<evidence type="ECO:0000256" key="4">
    <source>
        <dbReference type="ARBA" id="ARBA00022840"/>
    </source>
</evidence>
<dbReference type="InterPro" id="IPR027417">
    <property type="entry name" value="P-loop_NTPase"/>
</dbReference>
<dbReference type="SUPFAM" id="SSF90123">
    <property type="entry name" value="ABC transporter transmembrane region"/>
    <property type="match status" value="1"/>
</dbReference>
<dbReference type="SMART" id="SM00382">
    <property type="entry name" value="AAA"/>
    <property type="match status" value="1"/>
</dbReference>
<evidence type="ECO:0000313" key="11">
    <source>
        <dbReference type="EMBL" id="MFD2112197.1"/>
    </source>
</evidence>
<dbReference type="SUPFAM" id="SSF52540">
    <property type="entry name" value="P-loop containing nucleoside triphosphate hydrolases"/>
    <property type="match status" value="1"/>
</dbReference>
<feature type="transmembrane region" description="Helical" evidence="8">
    <location>
        <begin position="721"/>
        <end position="741"/>
    </location>
</feature>
<keyword evidence="3" id="KW-0547">Nucleotide-binding</keyword>
<dbReference type="InterPro" id="IPR022515">
    <property type="entry name" value="NHPM_micro_ABC2"/>
</dbReference>
<dbReference type="PROSITE" id="PS00211">
    <property type="entry name" value="ABC_TRANSPORTER_1"/>
    <property type="match status" value="1"/>
</dbReference>
<dbReference type="RefSeq" id="WP_386026282.1">
    <property type="nucleotide sequence ID" value="NZ_JBHUHX010000021.1"/>
</dbReference>
<feature type="domain" description="ABC transmembrane type-1" evidence="10">
    <location>
        <begin position="449"/>
        <end position="750"/>
    </location>
</feature>
<keyword evidence="2 8" id="KW-0812">Transmembrane</keyword>
<evidence type="ECO:0000256" key="6">
    <source>
        <dbReference type="ARBA" id="ARBA00023136"/>
    </source>
</evidence>
<comment type="subcellular location">
    <subcellularLocation>
        <location evidence="1">Cell membrane</location>
        <topology evidence="1">Multi-pass membrane protein</topology>
    </subcellularLocation>
</comment>
<dbReference type="Proteomes" id="UP001597337">
    <property type="component" value="Unassembled WGS sequence"/>
</dbReference>
<feature type="transmembrane region" description="Helical" evidence="8">
    <location>
        <begin position="677"/>
        <end position="701"/>
    </location>
</feature>
<dbReference type="PROSITE" id="PS50893">
    <property type="entry name" value="ABC_TRANSPORTER_2"/>
    <property type="match status" value="1"/>
</dbReference>
<evidence type="ECO:0000259" key="9">
    <source>
        <dbReference type="PROSITE" id="PS50893"/>
    </source>
</evidence>
<evidence type="ECO:0000256" key="1">
    <source>
        <dbReference type="ARBA" id="ARBA00004651"/>
    </source>
</evidence>
<organism evidence="11 12">
    <name type="scientific">Thiorhodococcus fuscus</name>
    <dbReference type="NCBI Taxonomy" id="527200"/>
    <lineage>
        <taxon>Bacteria</taxon>
        <taxon>Pseudomonadati</taxon>
        <taxon>Pseudomonadota</taxon>
        <taxon>Gammaproteobacteria</taxon>
        <taxon>Chromatiales</taxon>
        <taxon>Chromatiaceae</taxon>
        <taxon>Thiorhodococcus</taxon>
    </lineage>
</organism>
<evidence type="ECO:0000256" key="8">
    <source>
        <dbReference type="SAM" id="Phobius"/>
    </source>
</evidence>
<evidence type="ECO:0000259" key="10">
    <source>
        <dbReference type="PROSITE" id="PS50929"/>
    </source>
</evidence>
<feature type="transmembrane region" description="Helical" evidence="8">
    <location>
        <begin position="589"/>
        <end position="606"/>
    </location>
</feature>